<dbReference type="Proteomes" id="UP000228561">
    <property type="component" value="Unassembled WGS sequence"/>
</dbReference>
<gene>
    <name evidence="1" type="ORF">COS58_01440</name>
</gene>
<dbReference type="EMBL" id="PEVG01000016">
    <property type="protein sequence ID" value="PIU99621.1"/>
    <property type="molecule type" value="Genomic_DNA"/>
</dbReference>
<comment type="caution">
    <text evidence="1">The sequence shown here is derived from an EMBL/GenBank/DDBJ whole genome shotgun (WGS) entry which is preliminary data.</text>
</comment>
<evidence type="ECO:0008006" key="3">
    <source>
        <dbReference type="Google" id="ProtNLM"/>
    </source>
</evidence>
<organism evidence="1 2">
    <name type="scientific">Candidatus Tagabacteria bacterium CG03_land_8_20_14_0_80_41_22</name>
    <dbReference type="NCBI Taxonomy" id="1975020"/>
    <lineage>
        <taxon>Bacteria</taxon>
        <taxon>Candidatus Tagaibacteriota</taxon>
    </lineage>
</organism>
<accession>A0A2M7B973</accession>
<name>A0A2M7B973_9BACT</name>
<dbReference type="InterPro" id="IPR009003">
    <property type="entry name" value="Peptidase_S1_PA"/>
</dbReference>
<reference evidence="2" key="1">
    <citation type="submission" date="2017-09" db="EMBL/GenBank/DDBJ databases">
        <title>Depth-based differentiation of microbial function through sediment-hosted aquifers and enrichment of novel symbionts in the deep terrestrial subsurface.</title>
        <authorList>
            <person name="Probst A.J."/>
            <person name="Ladd B."/>
            <person name="Jarett J.K."/>
            <person name="Geller-Mcgrath D.E."/>
            <person name="Sieber C.M.K."/>
            <person name="Emerson J.B."/>
            <person name="Anantharaman K."/>
            <person name="Thomas B.C."/>
            <person name="Malmstrom R."/>
            <person name="Stieglmeier M."/>
            <person name="Klingl A."/>
            <person name="Woyke T."/>
            <person name="Ryan C.M."/>
            <person name="Banfield J.F."/>
        </authorList>
    </citation>
    <scope>NUCLEOTIDE SEQUENCE [LARGE SCALE GENOMIC DNA]</scope>
</reference>
<proteinExistence type="predicted"/>
<dbReference type="SUPFAM" id="SSF50494">
    <property type="entry name" value="Trypsin-like serine proteases"/>
    <property type="match status" value="1"/>
</dbReference>
<protein>
    <recommendedName>
        <fullName evidence="3">Serine protease</fullName>
    </recommendedName>
</protein>
<dbReference type="Pfam" id="PF13365">
    <property type="entry name" value="Trypsin_2"/>
    <property type="match status" value="1"/>
</dbReference>
<evidence type="ECO:0000313" key="1">
    <source>
        <dbReference type="EMBL" id="PIU99621.1"/>
    </source>
</evidence>
<evidence type="ECO:0000313" key="2">
    <source>
        <dbReference type="Proteomes" id="UP000228561"/>
    </source>
</evidence>
<dbReference type="InterPro" id="IPR043504">
    <property type="entry name" value="Peptidase_S1_PA_chymotrypsin"/>
</dbReference>
<dbReference type="AlphaFoldDB" id="A0A2M7B973"/>
<dbReference type="Gene3D" id="2.40.10.10">
    <property type="entry name" value="Trypsin-like serine proteases"/>
    <property type="match status" value="2"/>
</dbReference>
<sequence>MKKIIVLLSVLFLLILPQNAVFGGESQFDYSKYLAPEAYRAIKESQGILHVIVPTFSQPETTSVQALAIDVEKRLIITVAHMISKYPSVAFSEETAYSFIFQGKTLSAKLKHLDKDADLAIFELQKGENFPQLKAVKFSKSVEPFVEYYALDEDLGFYEGIGFYVRETYPYRSCLVGKYSIVKMIPINPLIAVPLVYEYLTFDKPIKRGFSGAGLFNKKSEAIGIFRGFIDGYSVAISAETILRFLEEYKTSENK</sequence>